<dbReference type="InterPro" id="IPR016169">
    <property type="entry name" value="FAD-bd_PCMH_sub2"/>
</dbReference>
<dbReference type="InterPro" id="IPR012951">
    <property type="entry name" value="BBE"/>
</dbReference>
<dbReference type="PANTHER" id="PTHR42973">
    <property type="entry name" value="BINDING OXIDOREDUCTASE, PUTATIVE (AFU_ORTHOLOGUE AFUA_1G17690)-RELATED"/>
    <property type="match status" value="1"/>
</dbReference>
<evidence type="ECO:0000256" key="4">
    <source>
        <dbReference type="ARBA" id="ARBA00022827"/>
    </source>
</evidence>
<evidence type="ECO:0000256" key="5">
    <source>
        <dbReference type="ARBA" id="ARBA00023002"/>
    </source>
</evidence>
<dbReference type="AlphaFoldDB" id="A0A0S4QUH5"/>
<keyword evidence="3" id="KW-0285">Flavoprotein</keyword>
<dbReference type="GO" id="GO:0016491">
    <property type="term" value="F:oxidoreductase activity"/>
    <property type="evidence" value="ECO:0007669"/>
    <property type="project" value="UniProtKB-KW"/>
</dbReference>
<dbReference type="InterPro" id="IPR036318">
    <property type="entry name" value="FAD-bd_PCMH-like_sf"/>
</dbReference>
<keyword evidence="4" id="KW-0274">FAD</keyword>
<organism evidence="8 9">
    <name type="scientific">Parafrankia irregularis</name>
    <dbReference type="NCBI Taxonomy" id="795642"/>
    <lineage>
        <taxon>Bacteria</taxon>
        <taxon>Bacillati</taxon>
        <taxon>Actinomycetota</taxon>
        <taxon>Actinomycetes</taxon>
        <taxon>Frankiales</taxon>
        <taxon>Frankiaceae</taxon>
        <taxon>Parafrankia</taxon>
    </lineage>
</organism>
<dbReference type="Gene3D" id="3.40.462.20">
    <property type="match status" value="1"/>
</dbReference>
<dbReference type="Gene3D" id="3.30.465.10">
    <property type="match status" value="1"/>
</dbReference>
<dbReference type="PROSITE" id="PS51318">
    <property type="entry name" value="TAT"/>
    <property type="match status" value="1"/>
</dbReference>
<gene>
    <name evidence="8" type="ORF">Ga0074812_116118</name>
</gene>
<evidence type="ECO:0000313" key="9">
    <source>
        <dbReference type="Proteomes" id="UP000198802"/>
    </source>
</evidence>
<evidence type="ECO:0000256" key="3">
    <source>
        <dbReference type="ARBA" id="ARBA00022630"/>
    </source>
</evidence>
<evidence type="ECO:0000313" key="8">
    <source>
        <dbReference type="EMBL" id="CUU58086.1"/>
    </source>
</evidence>
<dbReference type="PANTHER" id="PTHR42973:SF39">
    <property type="entry name" value="FAD-BINDING PCMH-TYPE DOMAIN-CONTAINING PROTEIN"/>
    <property type="match status" value="1"/>
</dbReference>
<keyword evidence="5" id="KW-0560">Oxidoreductase</keyword>
<dbReference type="Pfam" id="PF01565">
    <property type="entry name" value="FAD_binding_4"/>
    <property type="match status" value="1"/>
</dbReference>
<dbReference type="InterPro" id="IPR006311">
    <property type="entry name" value="TAT_signal"/>
</dbReference>
<dbReference type="RefSeq" id="WP_091280582.1">
    <property type="nucleotide sequence ID" value="NZ_FAOZ01000016.1"/>
</dbReference>
<dbReference type="Pfam" id="PF08031">
    <property type="entry name" value="BBE"/>
    <property type="match status" value="1"/>
</dbReference>
<dbReference type="SUPFAM" id="SSF56176">
    <property type="entry name" value="FAD-binding/transporter-associated domain-like"/>
    <property type="match status" value="1"/>
</dbReference>
<dbReference type="InterPro" id="IPR050416">
    <property type="entry name" value="FAD-linked_Oxidoreductase"/>
</dbReference>
<protein>
    <submittedName>
        <fullName evidence="8">FAD/FMN-containing dehydrogenase</fullName>
    </submittedName>
</protein>
<evidence type="ECO:0000256" key="1">
    <source>
        <dbReference type="ARBA" id="ARBA00001974"/>
    </source>
</evidence>
<dbReference type="GO" id="GO:0071949">
    <property type="term" value="F:FAD binding"/>
    <property type="evidence" value="ECO:0007669"/>
    <property type="project" value="InterPro"/>
</dbReference>
<sequence length="541" mass="57552">MPADVSRRKLLASAGILGAAGVSAEVLAADQAAVAAPATEPAYGGATVRSGDARYQDLVRSWNGRFAGSPEYVRMVGTTAQVEQAVAEAVRAGKRIAVRSGGHCIENFVANSSVQVQIDMAQMNAIYYDPARTAFAIEPGATLREVYKTLFTGWGVTLPGGTCPAVGVGGHFAGGGYGALARRAGIVPDHLYAVEVVTVDRSGSPRTVVATREPGDPNRELWWAHTGGGGGNFGVVTKYWMRSTGATGTNPSKLLPTPPARARLIDFAWPWSGLDVATFSQLVRGYLTWHAENSAPDAAATRLSANLTCAHVSSSPVVGIQVLVNPDEADSEALLAGFRAAVVDPVRAALTVRERTLPWLQATNYTGYPDTGAVVGRRNKSKGSYLRASYTDAQLATTHRYLTAPGLTAPLAGVLFASYGGRANAVAPDATATPQRDSVLKVLHTVHWDAATDDDRNLSWLREFYRDVHADTGGVPALGGVTDGSYINYADVDLADPAWNTSGIPWTELYYKGSYRRLQQVKARWDPRNVFRHALSIALPS</sequence>
<reference evidence="9" key="1">
    <citation type="submission" date="2015-11" db="EMBL/GenBank/DDBJ databases">
        <authorList>
            <person name="Varghese N."/>
        </authorList>
    </citation>
    <scope>NUCLEOTIDE SEQUENCE [LARGE SCALE GENOMIC DNA]</scope>
    <source>
        <strain evidence="9">DSM 45899</strain>
    </source>
</reference>
<accession>A0A0S4QUH5</accession>
<dbReference type="Proteomes" id="UP000198802">
    <property type="component" value="Unassembled WGS sequence"/>
</dbReference>
<name>A0A0S4QUH5_9ACTN</name>
<dbReference type="InterPro" id="IPR006094">
    <property type="entry name" value="Oxid_FAD_bind_N"/>
</dbReference>
<comment type="similarity">
    <text evidence="2">Belongs to the oxygen-dependent FAD-linked oxidoreductase family.</text>
</comment>
<dbReference type="InterPro" id="IPR016166">
    <property type="entry name" value="FAD-bd_PCMH"/>
</dbReference>
<dbReference type="PROSITE" id="PS51387">
    <property type="entry name" value="FAD_PCMH"/>
    <property type="match status" value="1"/>
</dbReference>
<proteinExistence type="inferred from homology"/>
<comment type="cofactor">
    <cofactor evidence="1">
        <name>FAD</name>
        <dbReference type="ChEBI" id="CHEBI:57692"/>
    </cofactor>
</comment>
<keyword evidence="9" id="KW-1185">Reference proteome</keyword>
<feature type="chain" id="PRO_5038725939" evidence="6">
    <location>
        <begin position="29"/>
        <end position="541"/>
    </location>
</feature>
<evidence type="ECO:0000259" key="7">
    <source>
        <dbReference type="PROSITE" id="PS51387"/>
    </source>
</evidence>
<feature type="domain" description="FAD-binding PCMH-type" evidence="7">
    <location>
        <begin position="65"/>
        <end position="246"/>
    </location>
</feature>
<feature type="signal peptide" evidence="6">
    <location>
        <begin position="1"/>
        <end position="28"/>
    </location>
</feature>
<evidence type="ECO:0000256" key="6">
    <source>
        <dbReference type="SAM" id="SignalP"/>
    </source>
</evidence>
<dbReference type="EMBL" id="FAOZ01000016">
    <property type="protein sequence ID" value="CUU58086.1"/>
    <property type="molecule type" value="Genomic_DNA"/>
</dbReference>
<keyword evidence="6" id="KW-0732">Signal</keyword>
<evidence type="ECO:0000256" key="2">
    <source>
        <dbReference type="ARBA" id="ARBA00005466"/>
    </source>
</evidence>